<dbReference type="AlphaFoldDB" id="A0A8I2B216"/>
<dbReference type="InterPro" id="IPR008269">
    <property type="entry name" value="Lon_proteolytic"/>
</dbReference>
<evidence type="ECO:0000313" key="4">
    <source>
        <dbReference type="EMBL" id="MBO1107516.1"/>
    </source>
</evidence>
<keyword evidence="2" id="KW-0378">Hydrolase</keyword>
<gene>
    <name evidence="4" type="ORF">J2R62_04630</name>
</gene>
<keyword evidence="2" id="KW-0720">Serine protease</keyword>
<dbReference type="InterPro" id="IPR041699">
    <property type="entry name" value="AAA_32"/>
</dbReference>
<comment type="caution">
    <text evidence="4">The sequence shown here is derived from an EMBL/GenBank/DDBJ whole genome shotgun (WGS) entry which is preliminary data.</text>
</comment>
<comment type="similarity">
    <text evidence="2">Belongs to the peptidase S16 family.</text>
</comment>
<dbReference type="GO" id="GO:0004176">
    <property type="term" value="F:ATP-dependent peptidase activity"/>
    <property type="evidence" value="ECO:0007669"/>
    <property type="project" value="UniProtKB-UniRule"/>
</dbReference>
<sequence>MTKQELEWQQLLPNTEQYMPLFSSADEQPPYSFLDIQPRLADSLDRFCRLRTNPSFLLVKGKENQRYLSLLAEAVRERVPPLEDTIGFHYQFDSHSLRVNGAPATSDADNFAANTVCAYAEWVSWEQLFGSVKEFNNQIIMEPGLIHKANGGYLVLPLRTLLIQPEIWLQLRKTLLSKQFQWCNANDSKPLPLPIPSMPLDLRLILVGDRFSMAEFSELEPDLDTLSMYTEIEDDLEIDSDETLSAWLGYVNSLANELELPSLKQDAWPILLHAGARETNDQQRLPLCPLWLEALLAEASLESDDEPISAEALSNAIHARRDRAGYLPERAMDDIHRGQVFIDTEGAQIGQVNGLSVLEYPGHPFAFGEPSRISCVVHLGDGDISDVERKVELGGNIHAKGMMIMQAYLASELALEQQLPFSASLVFEQSYGEVDGDSASLAELCALVSALSLQPVSQSIAITGAVDQFGRVQPVGGINEKIEGFFAVCENRGLTGEQGTILPASNLRHLCLSDDVVEAVKDGTFHVYAVEHASEALSLLTGLPFDCDDEKQPSLLGLIEQRIEQLNQAEQQTTPWWLRWTNWFNHS</sequence>
<evidence type="ECO:0000256" key="2">
    <source>
        <dbReference type="PROSITE-ProRule" id="PRU01122"/>
    </source>
</evidence>
<protein>
    <recommendedName>
        <fullName evidence="2">endopeptidase La</fullName>
        <ecNumber evidence="2">3.4.21.53</ecNumber>
    </recommendedName>
</protein>
<proteinExistence type="inferred from homology"/>
<dbReference type="GO" id="GO:0004252">
    <property type="term" value="F:serine-type endopeptidase activity"/>
    <property type="evidence" value="ECO:0007669"/>
    <property type="project" value="UniProtKB-UniRule"/>
</dbReference>
<dbReference type="GO" id="GO:0006508">
    <property type="term" value="P:proteolysis"/>
    <property type="evidence" value="ECO:0007669"/>
    <property type="project" value="UniProtKB-KW"/>
</dbReference>
<comment type="catalytic activity">
    <reaction evidence="2">
        <text>Hydrolysis of proteins in presence of ATP.</text>
        <dbReference type="EC" id="3.4.21.53"/>
    </reaction>
</comment>
<dbReference type="InterPro" id="IPR027417">
    <property type="entry name" value="P-loop_NTPase"/>
</dbReference>
<feature type="active site" evidence="2">
    <location>
        <position position="481"/>
    </location>
</feature>
<dbReference type="PRINTS" id="PR00830">
    <property type="entry name" value="ENDOLAPTASE"/>
</dbReference>
<dbReference type="Gene3D" id="3.30.230.10">
    <property type="match status" value="1"/>
</dbReference>
<dbReference type="EC" id="3.4.21.53" evidence="2"/>
<dbReference type="SUPFAM" id="SSF54211">
    <property type="entry name" value="Ribosomal protein S5 domain 2-like"/>
    <property type="match status" value="1"/>
</dbReference>
<feature type="active site" evidence="2">
    <location>
        <position position="438"/>
    </location>
</feature>
<dbReference type="InterPro" id="IPR020568">
    <property type="entry name" value="Ribosomal_Su5_D2-typ_SF"/>
</dbReference>
<feature type="domain" description="Lon proteolytic" evidence="3">
    <location>
        <begin position="346"/>
        <end position="543"/>
    </location>
</feature>
<dbReference type="PROSITE" id="PS51786">
    <property type="entry name" value="LON_PROTEOLYTIC"/>
    <property type="match status" value="1"/>
</dbReference>
<dbReference type="Pfam" id="PF05362">
    <property type="entry name" value="Lon_C"/>
    <property type="match status" value="1"/>
</dbReference>
<dbReference type="GO" id="GO:0030163">
    <property type="term" value="P:protein catabolic process"/>
    <property type="evidence" value="ECO:0007669"/>
    <property type="project" value="InterPro"/>
</dbReference>
<reference evidence="4" key="1">
    <citation type="submission" date="2021-03" db="EMBL/GenBank/DDBJ databases">
        <title>Plesiomonas shigelloides zfcc0051, isolated from zebrafish feces.</title>
        <authorList>
            <person name="Vanderhoek Z."/>
            <person name="Gaulke C."/>
        </authorList>
    </citation>
    <scope>NUCLEOTIDE SEQUENCE</scope>
    <source>
        <strain evidence="4">Zfcc0051</strain>
    </source>
</reference>
<dbReference type="PANTHER" id="PTHR10046">
    <property type="entry name" value="ATP DEPENDENT LON PROTEASE FAMILY MEMBER"/>
    <property type="match status" value="1"/>
</dbReference>
<dbReference type="InterPro" id="IPR014721">
    <property type="entry name" value="Ribsml_uS5_D2-typ_fold_subgr"/>
</dbReference>
<evidence type="ECO:0000313" key="5">
    <source>
        <dbReference type="Proteomes" id="UP000664658"/>
    </source>
</evidence>
<evidence type="ECO:0000259" key="3">
    <source>
        <dbReference type="PROSITE" id="PS51786"/>
    </source>
</evidence>
<evidence type="ECO:0000256" key="1">
    <source>
        <dbReference type="ARBA" id="ARBA00022670"/>
    </source>
</evidence>
<name>A0A8I2B216_PLESH</name>
<accession>A0A8I2B216</accession>
<dbReference type="Gene3D" id="3.40.50.300">
    <property type="entry name" value="P-loop containing nucleotide triphosphate hydrolases"/>
    <property type="match status" value="1"/>
</dbReference>
<organism evidence="4 5">
    <name type="scientific">Plesiomonas shigelloides</name>
    <name type="common">Aeromonas shigelloides</name>
    <dbReference type="NCBI Taxonomy" id="703"/>
    <lineage>
        <taxon>Bacteria</taxon>
        <taxon>Pseudomonadati</taxon>
        <taxon>Pseudomonadota</taxon>
        <taxon>Gammaproteobacteria</taxon>
        <taxon>Enterobacterales</taxon>
        <taxon>Enterobacteriaceae</taxon>
        <taxon>Plesiomonas</taxon>
    </lineage>
</organism>
<dbReference type="Pfam" id="PF13654">
    <property type="entry name" value="AAA_32"/>
    <property type="match status" value="1"/>
</dbReference>
<dbReference type="GO" id="GO:0005524">
    <property type="term" value="F:ATP binding"/>
    <property type="evidence" value="ECO:0007669"/>
    <property type="project" value="InterPro"/>
</dbReference>
<dbReference type="EMBL" id="JAFNAA010000004">
    <property type="protein sequence ID" value="MBO1107516.1"/>
    <property type="molecule type" value="Genomic_DNA"/>
</dbReference>
<dbReference type="InterPro" id="IPR027065">
    <property type="entry name" value="Lon_Prtase"/>
</dbReference>
<dbReference type="Proteomes" id="UP000664658">
    <property type="component" value="Unassembled WGS sequence"/>
</dbReference>
<keyword evidence="1 2" id="KW-0645">Protease</keyword>
<dbReference type="RefSeq" id="WP_207541716.1">
    <property type="nucleotide sequence ID" value="NZ_JAFNAA010000004.1"/>
</dbReference>